<proteinExistence type="predicted"/>
<evidence type="ECO:0000313" key="1">
    <source>
        <dbReference type="EMBL" id="TMS58532.1"/>
    </source>
</evidence>
<protein>
    <submittedName>
        <fullName evidence="1">Uncharacterized protein</fullName>
    </submittedName>
</protein>
<sequence length="694" mass="73696">MSIGRIVVDLLARTGSFETDIDRAAKRMEQRAKDIDAAVRKVGTVVGVAFSAAGAAVASWTRNLIESGAEIDKLSQLANTNTTEFQKWSAGASLVGIQQEKLGDILKDVNDKVGEFLATGGGPLKDFFDNIAPQIGVTAKSFQNLSGPQALGLYVSSLEKAGLNQAQMTFYMEALANDATALLPLLKNNAQGMKEAGDEAERFGAILSEETLAAAEAFRMESVKVDQMLTGLKNRIAADMLPTLTNLTDQFFTTSDGAKALDSAARAAAAGTRVLLSAGAIIIGAFKTVGQYIGGVAAALVQFFTGNFAEAWETAKNLTVDVVDNIKSTVGTVSSVWDESSRDISRRADRFGDGIAKPMTNAVEKVKKAGREIKSEAQKAFEEVEKQIAAIQREIAVFGKDETTVKLFDLNQRGATTDQLERARKELESLEKLKKQADLAKQGAEVYEQTRTPIEQLNIRYAELNALLEKGAIDWDTYARATFAAQDEFDKLLPKVEQTRSEMDVFAENAAKNMQDAFADFFFDPFEGGLKGMVSNFANALRRMAADALAADLVKAIFGAAKGSSSSGLFGSILSAGLGLFGGGSTVGAGGAAVSGVFSGGSTVWSGLQFADGGIPPVGKASLVGERGPELFVPNTAGRIIPNEALGGNQSISYSPVIQIDSRADRAQVKAEVDRAVKQGNADLVDRLQRAGMI</sequence>
<comment type="caution">
    <text evidence="1">The sequence shown here is derived from an EMBL/GenBank/DDBJ whole genome shotgun (WGS) entry which is preliminary data.</text>
</comment>
<gene>
    <name evidence="1" type="ORF">MW7_007355</name>
</gene>
<name>A0ACD3SQW4_9BURK</name>
<reference evidence="1" key="1">
    <citation type="submission" date="2019-05" db="EMBL/GenBank/DDBJ databases">
        <title>Revised genome assembly of Burkholderiaceae (previously Ralstonia) sp. PBA.</title>
        <authorList>
            <person name="Gan H.M."/>
        </authorList>
    </citation>
    <scope>NUCLEOTIDE SEQUENCE</scope>
    <source>
        <strain evidence="1">PBA</strain>
    </source>
</reference>
<dbReference type="EMBL" id="AKCV02000015">
    <property type="protein sequence ID" value="TMS58532.1"/>
    <property type="molecule type" value="Genomic_DNA"/>
</dbReference>
<dbReference type="Proteomes" id="UP000004277">
    <property type="component" value="Unassembled WGS sequence"/>
</dbReference>
<accession>A0ACD3SQW4</accession>
<keyword evidence="2" id="KW-1185">Reference proteome</keyword>
<organism evidence="1 2">
    <name type="scientific">Imbroritus primus</name>
    <dbReference type="NCBI Taxonomy" id="3058603"/>
    <lineage>
        <taxon>Bacteria</taxon>
        <taxon>Pseudomonadati</taxon>
        <taxon>Pseudomonadota</taxon>
        <taxon>Betaproteobacteria</taxon>
        <taxon>Burkholderiales</taxon>
        <taxon>Burkholderiaceae</taxon>
        <taxon>Imbroritus</taxon>
    </lineage>
</organism>
<evidence type="ECO:0000313" key="2">
    <source>
        <dbReference type="Proteomes" id="UP000004277"/>
    </source>
</evidence>